<dbReference type="InterPro" id="IPR039574">
    <property type="entry name" value="OGFr"/>
</dbReference>
<dbReference type="GO" id="GO:0140625">
    <property type="term" value="F:opioid growth factor receptor activity"/>
    <property type="evidence" value="ECO:0007669"/>
    <property type="project" value="InterPro"/>
</dbReference>
<dbReference type="OrthoDB" id="28865at2759"/>
<sequence>MEEEKITNSEQDGNNGKTTTPENVEEKKNEVLLTQAINTVEDKEKHEAEPMQTEKSELEELKTEESKPAVLTQTEEVEKHKTEPIQSEELKPVESKPILTQTKDVEQTEAKLDEKVETNSNKKKQEKQEKQDKKLSKKSKKEDKLSSWGEYGHSKTTQTPNLLFYRNEYGGVPARECYSYSPKKSKKEEKTKVEKISFKTKSSWGAQDFLDFLLSVPESERYRTMEYRHDYVQWVYPNFVESMFNYNSYALTEDEAVELRNDVTCAIRFVKLFRMFVNFLGGDIVDIESGQIAVLEDKKVREERFDNFNMSGHNYLRVTRIFNSLRAFGFAQYAKSFWDFFEENLKNFKNCKSSKDSFWKKALDGDPRVTGEPKKFEYKDSIFFKFVVDVKKDSKTKEKSFDEQLTDIEKQTRNNNLSHF</sequence>
<dbReference type="PANTHER" id="PTHR14015:SF2">
    <property type="entry name" value="OPIOID GROWTH FACTOR RECEPTOR (OGFR) CONSERVED DOMAIN-CONTAINING PROTEIN"/>
    <property type="match status" value="1"/>
</dbReference>
<dbReference type="EMBL" id="KB206756">
    <property type="protein sequence ID" value="ELP88159.1"/>
    <property type="molecule type" value="Genomic_DNA"/>
</dbReference>
<dbReference type="Pfam" id="PF04664">
    <property type="entry name" value="OGFr_N"/>
    <property type="match status" value="1"/>
</dbReference>
<evidence type="ECO:0000313" key="4">
    <source>
        <dbReference type="EMBL" id="ELP88159.1"/>
    </source>
</evidence>
<proteinExistence type="inferred from homology"/>
<feature type="compositionally biased region" description="Basic and acidic residues" evidence="2">
    <location>
        <begin position="103"/>
        <end position="117"/>
    </location>
</feature>
<name>A0A0A1U2A3_ENTIV</name>
<organism evidence="4 5">
    <name type="scientific">Entamoeba invadens IP1</name>
    <dbReference type="NCBI Taxonomy" id="370355"/>
    <lineage>
        <taxon>Eukaryota</taxon>
        <taxon>Amoebozoa</taxon>
        <taxon>Evosea</taxon>
        <taxon>Archamoebae</taxon>
        <taxon>Mastigamoebida</taxon>
        <taxon>Entamoebidae</taxon>
        <taxon>Entamoeba</taxon>
    </lineage>
</organism>
<evidence type="ECO:0000313" key="5">
    <source>
        <dbReference type="Proteomes" id="UP000014680"/>
    </source>
</evidence>
<dbReference type="AlphaFoldDB" id="A0A0A1U2A3"/>
<protein>
    <recommendedName>
        <fullName evidence="3">Opioid growth factor receptor (OGFr) conserved domain-containing protein</fullName>
    </recommendedName>
</protein>
<evidence type="ECO:0000256" key="2">
    <source>
        <dbReference type="SAM" id="MobiDB-lite"/>
    </source>
</evidence>
<keyword evidence="5" id="KW-1185">Reference proteome</keyword>
<feature type="compositionally biased region" description="Basic and acidic residues" evidence="2">
    <location>
        <begin position="76"/>
        <end position="94"/>
    </location>
</feature>
<dbReference type="PANTHER" id="PTHR14015">
    <property type="entry name" value="OPIOID GROWTH FACTOR RECEPTOR OGFR ZETA-TYPE OPIOID RECEPTOR"/>
    <property type="match status" value="1"/>
</dbReference>
<dbReference type="InterPro" id="IPR006757">
    <property type="entry name" value="OGF_rcpt"/>
</dbReference>
<feature type="region of interest" description="Disordered" evidence="2">
    <location>
        <begin position="1"/>
        <end position="153"/>
    </location>
</feature>
<dbReference type="KEGG" id="eiv:EIN_223720"/>
<reference evidence="4 5" key="1">
    <citation type="submission" date="2012-10" db="EMBL/GenBank/DDBJ databases">
        <authorList>
            <person name="Zafar N."/>
            <person name="Inman J."/>
            <person name="Hall N."/>
            <person name="Lorenzi H."/>
            <person name="Caler E."/>
        </authorList>
    </citation>
    <scope>NUCLEOTIDE SEQUENCE [LARGE SCALE GENOMIC DNA]</scope>
    <source>
        <strain evidence="4 5">IP1</strain>
    </source>
</reference>
<comment type="similarity">
    <text evidence="1">Belongs to the opioid growth factor receptor family.</text>
</comment>
<dbReference type="OMA" id="KERYHET"/>
<evidence type="ECO:0000259" key="3">
    <source>
        <dbReference type="Pfam" id="PF04664"/>
    </source>
</evidence>
<dbReference type="GO" id="GO:0016020">
    <property type="term" value="C:membrane"/>
    <property type="evidence" value="ECO:0007669"/>
    <property type="project" value="InterPro"/>
</dbReference>
<dbReference type="Proteomes" id="UP000014680">
    <property type="component" value="Unassembled WGS sequence"/>
</dbReference>
<dbReference type="RefSeq" id="XP_004254930.1">
    <property type="nucleotide sequence ID" value="XM_004254882.1"/>
</dbReference>
<dbReference type="GeneID" id="14887387"/>
<feature type="compositionally biased region" description="Polar residues" evidence="2">
    <location>
        <begin position="8"/>
        <end position="22"/>
    </location>
</feature>
<feature type="domain" description="Opioid growth factor receptor (OGFr) conserved" evidence="3">
    <location>
        <begin position="219"/>
        <end position="346"/>
    </location>
</feature>
<feature type="compositionally biased region" description="Basic and acidic residues" evidence="2">
    <location>
        <begin position="126"/>
        <end position="145"/>
    </location>
</feature>
<dbReference type="VEuPathDB" id="AmoebaDB:EIN_223720"/>
<accession>A0A0A1U2A3</accession>
<evidence type="ECO:0000256" key="1">
    <source>
        <dbReference type="ARBA" id="ARBA00010365"/>
    </source>
</evidence>
<feature type="compositionally biased region" description="Basic and acidic residues" evidence="2">
    <location>
        <begin position="40"/>
        <end position="67"/>
    </location>
</feature>
<gene>
    <name evidence="4" type="ORF">EIN_223720</name>
</gene>